<organism evidence="2 3">
    <name type="scientific">Advenella incenata</name>
    <dbReference type="NCBI Taxonomy" id="267800"/>
    <lineage>
        <taxon>Bacteria</taxon>
        <taxon>Pseudomonadati</taxon>
        <taxon>Pseudomonadota</taxon>
        <taxon>Betaproteobacteria</taxon>
        <taxon>Burkholderiales</taxon>
        <taxon>Alcaligenaceae</taxon>
    </lineage>
</organism>
<dbReference type="EMBL" id="SHKO01000006">
    <property type="protein sequence ID" value="RZT91192.1"/>
    <property type="molecule type" value="Genomic_DNA"/>
</dbReference>
<gene>
    <name evidence="2" type="ORF">EV681_4546</name>
</gene>
<name>A0A4Q7V948_9BURK</name>
<accession>A0A4Q7V948</accession>
<keyword evidence="1" id="KW-0472">Membrane</keyword>
<evidence type="ECO:0000313" key="2">
    <source>
        <dbReference type="EMBL" id="RZT91192.1"/>
    </source>
</evidence>
<protein>
    <submittedName>
        <fullName evidence="2">Uncharacterized protein</fullName>
    </submittedName>
</protein>
<comment type="caution">
    <text evidence="2">The sequence shown here is derived from an EMBL/GenBank/DDBJ whole genome shotgun (WGS) entry which is preliminary data.</text>
</comment>
<sequence length="43" mass="4969">MRQDDLKEAKDMSDGNIDQAAEGSVMGLVFWCVVIYALYQYFF</sequence>
<keyword evidence="3" id="KW-1185">Reference proteome</keyword>
<feature type="transmembrane region" description="Helical" evidence="1">
    <location>
        <begin position="20"/>
        <end position="42"/>
    </location>
</feature>
<dbReference type="RefSeq" id="WP_278044102.1">
    <property type="nucleotide sequence ID" value="NZ_SHKO01000006.1"/>
</dbReference>
<evidence type="ECO:0000313" key="3">
    <source>
        <dbReference type="Proteomes" id="UP000293398"/>
    </source>
</evidence>
<dbReference type="Proteomes" id="UP000293398">
    <property type="component" value="Unassembled WGS sequence"/>
</dbReference>
<keyword evidence="1" id="KW-0812">Transmembrane</keyword>
<proteinExistence type="predicted"/>
<reference evidence="2 3" key="1">
    <citation type="submission" date="2019-02" db="EMBL/GenBank/DDBJ databases">
        <title>Genomic Encyclopedia of Type Strains, Phase IV (KMG-IV): sequencing the most valuable type-strain genomes for metagenomic binning, comparative biology and taxonomic classification.</title>
        <authorList>
            <person name="Goeker M."/>
        </authorList>
    </citation>
    <scope>NUCLEOTIDE SEQUENCE [LARGE SCALE GENOMIC DNA]</scope>
    <source>
        <strain evidence="2 3">DSM 23814</strain>
    </source>
</reference>
<dbReference type="AlphaFoldDB" id="A0A4Q7V948"/>
<keyword evidence="1" id="KW-1133">Transmembrane helix</keyword>
<evidence type="ECO:0000256" key="1">
    <source>
        <dbReference type="SAM" id="Phobius"/>
    </source>
</evidence>